<evidence type="ECO:0000313" key="1">
    <source>
        <dbReference type="EMBL" id="OGM28235.1"/>
    </source>
</evidence>
<dbReference type="STRING" id="1802500.A2801_04390"/>
<comment type="caution">
    <text evidence="1">The sequence shown here is derived from an EMBL/GenBank/DDBJ whole genome shotgun (WGS) entry which is preliminary data.</text>
</comment>
<protein>
    <recommendedName>
        <fullName evidence="3">Bacterial toxin RNase RnlA/LsoA DBD domain-containing protein</fullName>
    </recommendedName>
</protein>
<dbReference type="Pfam" id="PF18869">
    <property type="entry name" value="HEPN_RnaseLS"/>
    <property type="match status" value="1"/>
</dbReference>
<dbReference type="InterPro" id="IPR040975">
    <property type="entry name" value="HEPN_RnaseLS"/>
</dbReference>
<name>A0A1F7YNY6_9BACT</name>
<accession>A0A1F7YNY6</accession>
<dbReference type="AlphaFoldDB" id="A0A1F7YNY6"/>
<dbReference type="Proteomes" id="UP000177263">
    <property type="component" value="Unassembled WGS sequence"/>
</dbReference>
<organism evidence="1 2">
    <name type="scientific">Candidatus Woesebacteria bacterium RIFCSPHIGHO2_01_FULL_41_10</name>
    <dbReference type="NCBI Taxonomy" id="1802500"/>
    <lineage>
        <taxon>Bacteria</taxon>
        <taxon>Candidatus Woeseibacteriota</taxon>
    </lineage>
</organism>
<dbReference type="Gene3D" id="6.10.250.2650">
    <property type="match status" value="1"/>
</dbReference>
<evidence type="ECO:0008006" key="3">
    <source>
        <dbReference type="Google" id="ProtNLM"/>
    </source>
</evidence>
<evidence type="ECO:0000313" key="2">
    <source>
        <dbReference type="Proteomes" id="UP000177263"/>
    </source>
</evidence>
<dbReference type="EMBL" id="MGGM01000033">
    <property type="protein sequence ID" value="OGM28235.1"/>
    <property type="molecule type" value="Genomic_DNA"/>
</dbReference>
<reference evidence="1 2" key="1">
    <citation type="journal article" date="2016" name="Nat. Commun.">
        <title>Thousands of microbial genomes shed light on interconnected biogeochemical processes in an aquifer system.</title>
        <authorList>
            <person name="Anantharaman K."/>
            <person name="Brown C.T."/>
            <person name="Hug L.A."/>
            <person name="Sharon I."/>
            <person name="Castelle C.J."/>
            <person name="Probst A.J."/>
            <person name="Thomas B.C."/>
            <person name="Singh A."/>
            <person name="Wilkins M.J."/>
            <person name="Karaoz U."/>
            <person name="Brodie E.L."/>
            <person name="Williams K.H."/>
            <person name="Hubbard S.S."/>
            <person name="Banfield J.F."/>
        </authorList>
    </citation>
    <scope>NUCLEOTIDE SEQUENCE [LARGE SCALE GENOMIC DNA]</scope>
</reference>
<gene>
    <name evidence="1" type="ORF">A2801_04390</name>
</gene>
<proteinExistence type="predicted"/>
<sequence>MAIHLGRKPWWNYLGDDLKEHLRLSSYLADKSTEWSKTFHDYSFIVFPAAKAYEGFLKKLFFDMGFITREEYFGKHFRIGKALNPDLEEKYREDGWVFAKMQEYCGRDLPERLWETWKKSRNRLFHWFPDEQNKVSHPEAVERLLMIVVAIDEVFGACKLDLKKRVQKNH</sequence>